<proteinExistence type="predicted"/>
<gene>
    <name evidence="1" type="ORF">CGI_10021779</name>
</gene>
<dbReference type="InterPro" id="IPR050952">
    <property type="entry name" value="TRIM-NHL_E3_ligases"/>
</dbReference>
<dbReference type="InterPro" id="IPR011042">
    <property type="entry name" value="6-blade_b-propeller_TolB-like"/>
</dbReference>
<dbReference type="GO" id="GO:0043161">
    <property type="term" value="P:proteasome-mediated ubiquitin-dependent protein catabolic process"/>
    <property type="evidence" value="ECO:0007669"/>
    <property type="project" value="TreeGrafter"/>
</dbReference>
<name>K1RUH1_MAGGI</name>
<dbReference type="CDD" id="cd19756">
    <property type="entry name" value="Bbox2"/>
    <property type="match status" value="1"/>
</dbReference>
<dbReference type="PANTHER" id="PTHR24104:SF48">
    <property type="entry name" value="PROTEIN WECH"/>
    <property type="match status" value="1"/>
</dbReference>
<dbReference type="GO" id="GO:0000209">
    <property type="term" value="P:protein polyubiquitination"/>
    <property type="evidence" value="ECO:0007669"/>
    <property type="project" value="TreeGrafter"/>
</dbReference>
<dbReference type="GO" id="GO:0061630">
    <property type="term" value="F:ubiquitin protein ligase activity"/>
    <property type="evidence" value="ECO:0007669"/>
    <property type="project" value="TreeGrafter"/>
</dbReference>
<dbReference type="Gene3D" id="2.120.10.30">
    <property type="entry name" value="TolB, C-terminal domain"/>
    <property type="match status" value="2"/>
</dbReference>
<sequence>MEPLFHKEVSNKCAAQDLVLQCEECGKNSVCTCRLCDAVLCRLHFGSHMDAKHKYCKSNPDSSTCKKHSLQFKHYCRSCVRPICSDCVRYEDHSSHDLSSPAAMMEYFRESIFNENEELKNIIKPFYKTLLDFIVKRQSEIPRGYNVARENVSEFGRKMHEQVNCAVKHYTEILEANEKEQLGHVQDYLKFYQQRIDEIEKTLEENSQLLQKNESFDLLTSYESSLAYFHTYPDLSEFELPVFQPNIPKYETIIQLAGNIEYPSRTDVPLSLKRSQFQLSKSHLLKNPSVLQKSVGSNLEILDITCVQSNEAISVGKDKQLKRFQFTSHELHHVQTNKMECRSHYISISPKGSIYFTDTRRRSIKKFGNISGHLVSTVLDFNDSEPRGITFTPSDHLLVCLYSKKRSFIAQFVNDQKLVQEIEHNGDKPLYKEPCFVCCNKNGNVCVADHGLHAIIVVDQFGVFQFSYRGQNEKSFRPYSLAIDHLCNIVITDNVNHEIHLLDKYGQFLKFLMTKHDMIRPGVVAIDGEGKLWMGLSTGRDLAVINNGGPVNKRGTGTEFILWCLWTKLCPDV</sequence>
<dbReference type="PROSITE" id="PS50119">
    <property type="entry name" value="ZF_BBOX"/>
    <property type="match status" value="1"/>
</dbReference>
<accession>K1RUH1</accession>
<dbReference type="Gene3D" id="3.30.160.60">
    <property type="entry name" value="Classic Zinc Finger"/>
    <property type="match status" value="1"/>
</dbReference>
<evidence type="ECO:0000313" key="1">
    <source>
        <dbReference type="EMBL" id="EKC38341.1"/>
    </source>
</evidence>
<dbReference type="EMBL" id="JH818278">
    <property type="protein sequence ID" value="EKC38341.1"/>
    <property type="molecule type" value="Genomic_DNA"/>
</dbReference>
<dbReference type="InterPro" id="IPR000315">
    <property type="entry name" value="Znf_B-box"/>
</dbReference>
<dbReference type="AlphaFoldDB" id="K1RUH1"/>
<dbReference type="SUPFAM" id="SSF57845">
    <property type="entry name" value="B-box zinc-binding domain"/>
    <property type="match status" value="1"/>
</dbReference>
<dbReference type="InParanoid" id="K1RUH1"/>
<protein>
    <submittedName>
        <fullName evidence="1">Tripartite motif-containing protein 2</fullName>
    </submittedName>
</protein>
<dbReference type="GO" id="GO:0008270">
    <property type="term" value="F:zinc ion binding"/>
    <property type="evidence" value="ECO:0007669"/>
    <property type="project" value="InterPro"/>
</dbReference>
<dbReference type="SUPFAM" id="SSF101898">
    <property type="entry name" value="NHL repeat"/>
    <property type="match status" value="1"/>
</dbReference>
<organism evidence="1">
    <name type="scientific">Magallana gigas</name>
    <name type="common">Pacific oyster</name>
    <name type="synonym">Crassostrea gigas</name>
    <dbReference type="NCBI Taxonomy" id="29159"/>
    <lineage>
        <taxon>Eukaryota</taxon>
        <taxon>Metazoa</taxon>
        <taxon>Spiralia</taxon>
        <taxon>Lophotrochozoa</taxon>
        <taxon>Mollusca</taxon>
        <taxon>Bivalvia</taxon>
        <taxon>Autobranchia</taxon>
        <taxon>Pteriomorphia</taxon>
        <taxon>Ostreida</taxon>
        <taxon>Ostreoidea</taxon>
        <taxon>Ostreidae</taxon>
        <taxon>Magallana</taxon>
    </lineage>
</organism>
<reference evidence="1" key="1">
    <citation type="journal article" date="2012" name="Nature">
        <title>The oyster genome reveals stress adaptation and complexity of shell formation.</title>
        <authorList>
            <person name="Zhang G."/>
            <person name="Fang X."/>
            <person name="Guo X."/>
            <person name="Li L."/>
            <person name="Luo R."/>
            <person name="Xu F."/>
            <person name="Yang P."/>
            <person name="Zhang L."/>
            <person name="Wang X."/>
            <person name="Qi H."/>
            <person name="Xiong Z."/>
            <person name="Que H."/>
            <person name="Xie Y."/>
            <person name="Holland P.W."/>
            <person name="Paps J."/>
            <person name="Zhu Y."/>
            <person name="Wu F."/>
            <person name="Chen Y."/>
            <person name="Wang J."/>
            <person name="Peng C."/>
            <person name="Meng J."/>
            <person name="Yang L."/>
            <person name="Liu J."/>
            <person name="Wen B."/>
            <person name="Zhang N."/>
            <person name="Huang Z."/>
            <person name="Zhu Q."/>
            <person name="Feng Y."/>
            <person name="Mount A."/>
            <person name="Hedgecock D."/>
            <person name="Xu Z."/>
            <person name="Liu Y."/>
            <person name="Domazet-Loso T."/>
            <person name="Du Y."/>
            <person name="Sun X."/>
            <person name="Zhang S."/>
            <person name="Liu B."/>
            <person name="Cheng P."/>
            <person name="Jiang X."/>
            <person name="Li J."/>
            <person name="Fan D."/>
            <person name="Wang W."/>
            <person name="Fu W."/>
            <person name="Wang T."/>
            <person name="Wang B."/>
            <person name="Zhang J."/>
            <person name="Peng Z."/>
            <person name="Li Y."/>
            <person name="Li N."/>
            <person name="Wang J."/>
            <person name="Chen M."/>
            <person name="He Y."/>
            <person name="Tan F."/>
            <person name="Song X."/>
            <person name="Zheng Q."/>
            <person name="Huang R."/>
            <person name="Yang H."/>
            <person name="Du X."/>
            <person name="Chen L."/>
            <person name="Yang M."/>
            <person name="Gaffney P.M."/>
            <person name="Wang S."/>
            <person name="Luo L."/>
            <person name="She Z."/>
            <person name="Ming Y."/>
            <person name="Huang W."/>
            <person name="Zhang S."/>
            <person name="Huang B."/>
            <person name="Zhang Y."/>
            <person name="Qu T."/>
            <person name="Ni P."/>
            <person name="Miao G."/>
            <person name="Wang J."/>
            <person name="Wang Q."/>
            <person name="Steinberg C.E."/>
            <person name="Wang H."/>
            <person name="Li N."/>
            <person name="Qian L."/>
            <person name="Zhang G."/>
            <person name="Li Y."/>
            <person name="Yang H."/>
            <person name="Liu X."/>
            <person name="Wang J."/>
            <person name="Yin Y."/>
            <person name="Wang J."/>
        </authorList>
    </citation>
    <scope>NUCLEOTIDE SEQUENCE [LARGE SCALE GENOMIC DNA]</scope>
    <source>
        <strain evidence="1">05x7-T-G4-1.051#20</strain>
    </source>
</reference>
<dbReference type="HOGENOM" id="CLU_007742_6_0_1"/>
<dbReference type="PANTHER" id="PTHR24104">
    <property type="entry name" value="E3 UBIQUITIN-PROTEIN LIGASE NHLRC1-RELATED"/>
    <property type="match status" value="1"/>
</dbReference>